<organism evidence="1 2">
    <name type="scientific">Rhodococcoides kroppenstedtii</name>
    <dbReference type="NCBI Taxonomy" id="293050"/>
    <lineage>
        <taxon>Bacteria</taxon>
        <taxon>Bacillati</taxon>
        <taxon>Actinomycetota</taxon>
        <taxon>Actinomycetes</taxon>
        <taxon>Mycobacteriales</taxon>
        <taxon>Nocardiaceae</taxon>
        <taxon>Rhodococcoides</taxon>
    </lineage>
</organism>
<dbReference type="EMBL" id="FOJN01000001">
    <property type="protein sequence ID" value="SFA39873.1"/>
    <property type="molecule type" value="Genomic_DNA"/>
</dbReference>
<dbReference type="AlphaFoldDB" id="A0A1I0SKA9"/>
<accession>A0A1I0SKA9</accession>
<name>A0A1I0SKA9_9NOCA</name>
<dbReference type="Proteomes" id="UP000182054">
    <property type="component" value="Unassembled WGS sequence"/>
</dbReference>
<evidence type="ECO:0000313" key="1">
    <source>
        <dbReference type="EMBL" id="SFA39873.1"/>
    </source>
</evidence>
<protein>
    <submittedName>
        <fullName evidence="1">Winged helix DNA-binding domain-containing protein</fullName>
    </submittedName>
</protein>
<dbReference type="PANTHER" id="PTHR38479">
    <property type="entry name" value="LMO0824 PROTEIN"/>
    <property type="match status" value="1"/>
</dbReference>
<gene>
    <name evidence="1" type="ORF">SAMN05444374_101376</name>
</gene>
<reference evidence="1 2" key="1">
    <citation type="submission" date="2016-10" db="EMBL/GenBank/DDBJ databases">
        <authorList>
            <person name="de Groot N.N."/>
        </authorList>
    </citation>
    <scope>NUCLEOTIDE SEQUENCE [LARGE SCALE GENOMIC DNA]</scope>
    <source>
        <strain evidence="1 2">DSM 44908</strain>
    </source>
</reference>
<dbReference type="Pfam" id="PF06224">
    <property type="entry name" value="AlkZ-like"/>
    <property type="match status" value="1"/>
</dbReference>
<evidence type="ECO:0000313" key="2">
    <source>
        <dbReference type="Proteomes" id="UP000182054"/>
    </source>
</evidence>
<dbReference type="InterPro" id="IPR009351">
    <property type="entry name" value="AlkZ-like"/>
</dbReference>
<proteinExistence type="predicted"/>
<dbReference type="GO" id="GO:0003677">
    <property type="term" value="F:DNA binding"/>
    <property type="evidence" value="ECO:0007669"/>
    <property type="project" value="UniProtKB-KW"/>
</dbReference>
<dbReference type="PANTHER" id="PTHR38479:SF2">
    <property type="entry name" value="WINGED HELIX DNA-BINDING DOMAIN-CONTAINING PROTEIN"/>
    <property type="match status" value="1"/>
</dbReference>
<sequence length="400" mass="43388">MHDTVSVRITDTQRRARLISRHAVGTGESLTPDAVTARILALHATDPASVSLQVIARSRTATLADIATAMYDARTLVRVLAMRRTLFVVEKPFMPVVQAGASAGVARTLRTRLVKELSTKPTDPVIDDAEAWLAGVEADVDVALRAAGTATGAELSTAVPALRTAFLPTTDKKYDVRRNVTSTLLALLSAEGRMVRVQPRGSWSSRHHVWAPVEYWWPEGLPVIDEAEARIELARRWLEVFGPATVDDLQWWTGWSKGHTQKAVAALDIHEVELDAGPGIMLSNTEIEPATGGAALLPALDPTPMGWKDRRWFLPDTLRPALFDTSGNVGPTVWWNGRVVGGWAVRPGEGVVTRLLEDVPARAVAGIAREAARISAVLDGTPVTPSFPTPLEKELRTSVQ</sequence>
<keyword evidence="1" id="KW-0238">DNA-binding</keyword>